<dbReference type="OrthoDB" id="645580at2"/>
<dbReference type="PATRIC" id="fig|1202724.3.peg.451"/>
<dbReference type="EMBL" id="LIYD01000005">
    <property type="protein sequence ID" value="KOS04982.1"/>
    <property type="molecule type" value="Genomic_DNA"/>
</dbReference>
<protein>
    <submittedName>
        <fullName evidence="1">Uncharacterized protein</fullName>
    </submittedName>
</protein>
<sequence>MKKLELPITVHLATKDEVANTPEILSNILRSEQANLVEGYTLHGNTTTELPFAFFSEININNSRLWNLFEALLSGLPHVSCLVYGHIDTEPYYSQYLERPVILEKITEFKDELSLDGFLEFGLLYQDDDKLIEVFIKKAKYIQYWGTDEVFFTKVMADFGLQNIEDINFVDEFPLVTESLSLKDSKYTATEDIINNLKDYFKN</sequence>
<gene>
    <name evidence="1" type="ORF">AM493_02200</name>
</gene>
<dbReference type="AlphaFoldDB" id="A0A0M9VH65"/>
<keyword evidence="2" id="KW-1185">Reference proteome</keyword>
<dbReference type="RefSeq" id="WP_054406037.1">
    <property type="nucleotide sequence ID" value="NZ_FOYA01000004.1"/>
</dbReference>
<dbReference type="STRING" id="1202724.AM493_02200"/>
<proteinExistence type="predicted"/>
<evidence type="ECO:0000313" key="2">
    <source>
        <dbReference type="Proteomes" id="UP000037755"/>
    </source>
</evidence>
<evidence type="ECO:0000313" key="1">
    <source>
        <dbReference type="EMBL" id="KOS04982.1"/>
    </source>
</evidence>
<name>A0A0M9VH65_9FLAO</name>
<accession>A0A0M9VH65</accession>
<reference evidence="1 2" key="1">
    <citation type="submission" date="2015-08" db="EMBL/GenBank/DDBJ databases">
        <title>Whole genome sequence of Flavobacterium akiainvivens IK-1T, from decaying Wikstroemia oahuensis, an endemic Hawaiian shrub.</title>
        <authorList>
            <person name="Wan X."/>
            <person name="Hou S."/>
            <person name="Saito J."/>
            <person name="Donachie S."/>
        </authorList>
    </citation>
    <scope>NUCLEOTIDE SEQUENCE [LARGE SCALE GENOMIC DNA]</scope>
    <source>
        <strain evidence="1 2">IK-1</strain>
    </source>
</reference>
<dbReference type="Proteomes" id="UP000037755">
    <property type="component" value="Unassembled WGS sequence"/>
</dbReference>
<organism evidence="1 2">
    <name type="scientific">Flavobacterium akiainvivens</name>
    <dbReference type="NCBI Taxonomy" id="1202724"/>
    <lineage>
        <taxon>Bacteria</taxon>
        <taxon>Pseudomonadati</taxon>
        <taxon>Bacteroidota</taxon>
        <taxon>Flavobacteriia</taxon>
        <taxon>Flavobacteriales</taxon>
        <taxon>Flavobacteriaceae</taxon>
        <taxon>Flavobacterium</taxon>
    </lineage>
</organism>
<comment type="caution">
    <text evidence="1">The sequence shown here is derived from an EMBL/GenBank/DDBJ whole genome shotgun (WGS) entry which is preliminary data.</text>
</comment>